<sequence length="442" mass="49101">MSISATNSRSVGRNRKFVAVAPSSIRADTPTEMHSQALDLALDLQRRAQDLVDALQKHKNDPENVQIVEAQSHVRQSMRAFERETLQPCDFLSQMGIQQQLFMCMHWLCYFNVVSIVPTGHGESISYDDLAQKANVPLTTMKSVIRMAMIYGVFRENPDGTLQHTHLSSAFATDSNVSNWMMYMAKETAPTIAHFIKATERWPNSENKCETAYSLSRGTSLAFFDHINLVPERANEFGTYMKSQAANRKGTSVDSLAAGFDWGGLGRATVVDVGGGGGDASVSLAQKFSLLDFVVQDLPTAIATARKRADSLPTQISLRIKFQEHDFFDEQPVKGARVYLLRMILHDWPDSDCVKILEQLSACTEAGGRIVIMDMVLPRPGSIPLEQEAGLRQKDLVMKQNFNAKERELKEWESLMAKSGLRIKAVKMPAGSQLSVLEVVAV</sequence>
<evidence type="ECO:0000259" key="1">
    <source>
        <dbReference type="Pfam" id="PF00891"/>
    </source>
</evidence>
<dbReference type="InterPro" id="IPR001077">
    <property type="entry name" value="COMT_C"/>
</dbReference>
<feature type="domain" description="O-methyltransferase C-terminal" evidence="1">
    <location>
        <begin position="243"/>
        <end position="421"/>
    </location>
</feature>
<keyword evidence="3" id="KW-1185">Reference proteome</keyword>
<gene>
    <name evidence="2" type="ORF">RHO25_012410</name>
</gene>
<dbReference type="Gene3D" id="3.40.50.150">
    <property type="entry name" value="Vaccinia Virus protein VP39"/>
    <property type="match status" value="1"/>
</dbReference>
<protein>
    <recommendedName>
        <fullName evidence="1">O-methyltransferase C-terminal domain-containing protein</fullName>
    </recommendedName>
</protein>
<dbReference type="InterPro" id="IPR036390">
    <property type="entry name" value="WH_DNA-bd_sf"/>
</dbReference>
<dbReference type="GeneID" id="35434717"/>
<proteinExistence type="predicted"/>
<organism evidence="2 3">
    <name type="scientific">Cercospora beticola</name>
    <name type="common">Sugarbeet leaf spot fungus</name>
    <dbReference type="NCBI Taxonomy" id="122368"/>
    <lineage>
        <taxon>Eukaryota</taxon>
        <taxon>Fungi</taxon>
        <taxon>Dikarya</taxon>
        <taxon>Ascomycota</taxon>
        <taxon>Pezizomycotina</taxon>
        <taxon>Dothideomycetes</taxon>
        <taxon>Dothideomycetidae</taxon>
        <taxon>Mycosphaerellales</taxon>
        <taxon>Mycosphaerellaceae</taxon>
        <taxon>Cercospora</taxon>
    </lineage>
</organism>
<dbReference type="SUPFAM" id="SSF53335">
    <property type="entry name" value="S-adenosyl-L-methionine-dependent methyltransferases"/>
    <property type="match status" value="1"/>
</dbReference>
<accession>A0ABZ0P7U8</accession>
<reference evidence="2 3" key="1">
    <citation type="submission" date="2023-09" db="EMBL/GenBank/DDBJ databases">
        <title>Complete-Gapless Cercospora beticola genome.</title>
        <authorList>
            <person name="Wyatt N.A."/>
            <person name="Spanner R.E."/>
            <person name="Bolton M.D."/>
        </authorList>
    </citation>
    <scope>NUCLEOTIDE SEQUENCE [LARGE SCALE GENOMIC DNA]</scope>
    <source>
        <strain evidence="2">Cb09-40</strain>
    </source>
</reference>
<dbReference type="InterPro" id="IPR036388">
    <property type="entry name" value="WH-like_DNA-bd_sf"/>
</dbReference>
<dbReference type="EMBL" id="CP134192">
    <property type="protein sequence ID" value="WPB07746.1"/>
    <property type="molecule type" value="Genomic_DNA"/>
</dbReference>
<dbReference type="Pfam" id="PF00891">
    <property type="entry name" value="Methyltransf_2"/>
    <property type="match status" value="1"/>
</dbReference>
<name>A0ABZ0P7U8_CERBT</name>
<dbReference type="Gene3D" id="1.10.10.10">
    <property type="entry name" value="Winged helix-like DNA-binding domain superfamily/Winged helix DNA-binding domain"/>
    <property type="match status" value="1"/>
</dbReference>
<evidence type="ECO:0000313" key="3">
    <source>
        <dbReference type="Proteomes" id="UP001302367"/>
    </source>
</evidence>
<dbReference type="Proteomes" id="UP001302367">
    <property type="component" value="Chromosome 9"/>
</dbReference>
<dbReference type="RefSeq" id="XP_023449856.2">
    <property type="nucleotide sequence ID" value="XM_023603707.2"/>
</dbReference>
<dbReference type="PANTHER" id="PTHR43712">
    <property type="entry name" value="PUTATIVE (AFU_ORTHOLOGUE AFUA_4G14580)-RELATED"/>
    <property type="match status" value="1"/>
</dbReference>
<dbReference type="InterPro" id="IPR029063">
    <property type="entry name" value="SAM-dependent_MTases_sf"/>
</dbReference>
<evidence type="ECO:0000313" key="2">
    <source>
        <dbReference type="EMBL" id="WPB07746.1"/>
    </source>
</evidence>
<dbReference type="SUPFAM" id="SSF46785">
    <property type="entry name" value="Winged helix' DNA-binding domain"/>
    <property type="match status" value="1"/>
</dbReference>
<dbReference type="PANTHER" id="PTHR43712:SF19">
    <property type="entry name" value="DUAL O-METHYLTRANSFERASE_FAD-DEPENDENT MONOOXYGENASE ELCB"/>
    <property type="match status" value="1"/>
</dbReference>